<evidence type="ECO:0000256" key="2">
    <source>
        <dbReference type="ARBA" id="ARBA00004496"/>
    </source>
</evidence>
<evidence type="ECO:0000313" key="13">
    <source>
        <dbReference type="EMBL" id="KAH3825869.1"/>
    </source>
</evidence>
<protein>
    <recommendedName>
        <fullName evidence="12">DIX domain-containing protein</fullName>
    </recommendedName>
</protein>
<comment type="subcellular location">
    <subcellularLocation>
        <location evidence="1">Cell junction</location>
        <location evidence="1">Focal adhesion</location>
    </subcellularLocation>
    <subcellularLocation>
        <location evidence="2">Cytoplasm</location>
    </subcellularLocation>
</comment>
<keyword evidence="14" id="KW-1185">Reference proteome</keyword>
<evidence type="ECO:0000256" key="10">
    <source>
        <dbReference type="SAM" id="Coils"/>
    </source>
</evidence>
<evidence type="ECO:0000256" key="4">
    <source>
        <dbReference type="ARBA" id="ARBA00022490"/>
    </source>
</evidence>
<evidence type="ECO:0000256" key="1">
    <source>
        <dbReference type="ARBA" id="ARBA00004246"/>
    </source>
</evidence>
<evidence type="ECO:0000256" key="9">
    <source>
        <dbReference type="PROSITE-ProRule" id="PRU00069"/>
    </source>
</evidence>
<organism evidence="13 14">
    <name type="scientific">Dreissena polymorpha</name>
    <name type="common">Zebra mussel</name>
    <name type="synonym">Mytilus polymorpha</name>
    <dbReference type="NCBI Taxonomy" id="45954"/>
    <lineage>
        <taxon>Eukaryota</taxon>
        <taxon>Metazoa</taxon>
        <taxon>Spiralia</taxon>
        <taxon>Lophotrochozoa</taxon>
        <taxon>Mollusca</taxon>
        <taxon>Bivalvia</taxon>
        <taxon>Autobranchia</taxon>
        <taxon>Heteroconchia</taxon>
        <taxon>Euheterodonta</taxon>
        <taxon>Imparidentia</taxon>
        <taxon>Neoheterodontei</taxon>
        <taxon>Myida</taxon>
        <taxon>Dreissenoidea</taxon>
        <taxon>Dreissenidae</taxon>
        <taxon>Dreissena</taxon>
    </lineage>
</organism>
<reference evidence="13" key="2">
    <citation type="submission" date="2020-11" db="EMBL/GenBank/DDBJ databases">
        <authorList>
            <person name="McCartney M.A."/>
            <person name="Auch B."/>
            <person name="Kono T."/>
            <person name="Mallez S."/>
            <person name="Becker A."/>
            <person name="Gohl D.M."/>
            <person name="Silverstein K.A.T."/>
            <person name="Koren S."/>
            <person name="Bechman K.B."/>
            <person name="Herman A."/>
            <person name="Abrahante J.E."/>
            <person name="Garbe J."/>
        </authorList>
    </citation>
    <scope>NUCLEOTIDE SEQUENCE</scope>
    <source>
        <strain evidence="13">Duluth1</strain>
        <tissue evidence="13">Whole animal</tissue>
    </source>
</reference>
<keyword evidence="5 9" id="KW-0879">Wnt signaling pathway</keyword>
<dbReference type="Gene3D" id="1.10.287.1490">
    <property type="match status" value="1"/>
</dbReference>
<dbReference type="GO" id="GO:0005829">
    <property type="term" value="C:cytosol"/>
    <property type="evidence" value="ECO:0007669"/>
    <property type="project" value="TreeGrafter"/>
</dbReference>
<dbReference type="Proteomes" id="UP000828390">
    <property type="component" value="Unassembled WGS sequence"/>
</dbReference>
<dbReference type="AlphaFoldDB" id="A0A9D4H2L2"/>
<keyword evidence="6" id="KW-0965">Cell junction</keyword>
<dbReference type="SUPFAM" id="SSF54236">
    <property type="entry name" value="Ubiquitin-like"/>
    <property type="match status" value="1"/>
</dbReference>
<evidence type="ECO:0000313" key="14">
    <source>
        <dbReference type="Proteomes" id="UP000828390"/>
    </source>
</evidence>
<accession>A0A9D4H2L2</accession>
<keyword evidence="3" id="KW-0217">Developmental protein</keyword>
<reference evidence="13" key="1">
    <citation type="journal article" date="2019" name="bioRxiv">
        <title>The Genome of the Zebra Mussel, Dreissena polymorpha: A Resource for Invasive Species Research.</title>
        <authorList>
            <person name="McCartney M.A."/>
            <person name="Auch B."/>
            <person name="Kono T."/>
            <person name="Mallez S."/>
            <person name="Zhang Y."/>
            <person name="Obille A."/>
            <person name="Becker A."/>
            <person name="Abrahante J.E."/>
            <person name="Garbe J."/>
            <person name="Badalamenti J.P."/>
            <person name="Herman A."/>
            <person name="Mangelson H."/>
            <person name="Liachko I."/>
            <person name="Sullivan S."/>
            <person name="Sone E.D."/>
            <person name="Koren S."/>
            <person name="Silverstein K.A.T."/>
            <person name="Beckman K.B."/>
            <person name="Gohl D.M."/>
        </authorList>
    </citation>
    <scope>NUCLEOTIDE SEQUENCE</scope>
    <source>
        <strain evidence="13">Duluth1</strain>
        <tissue evidence="13">Whole animal</tissue>
    </source>
</reference>
<dbReference type="SMART" id="SM00021">
    <property type="entry name" value="DAX"/>
    <property type="match status" value="1"/>
</dbReference>
<dbReference type="PANTHER" id="PTHR10878:SF22">
    <property type="entry name" value="DIXIN"/>
    <property type="match status" value="1"/>
</dbReference>
<evidence type="ECO:0000256" key="11">
    <source>
        <dbReference type="SAM" id="MobiDB-lite"/>
    </source>
</evidence>
<feature type="domain" description="DIX" evidence="12">
    <location>
        <begin position="291"/>
        <end position="373"/>
    </location>
</feature>
<evidence type="ECO:0000259" key="12">
    <source>
        <dbReference type="PROSITE" id="PS50841"/>
    </source>
</evidence>
<feature type="coiled-coil region" evidence="10">
    <location>
        <begin position="68"/>
        <end position="113"/>
    </location>
</feature>
<dbReference type="PANTHER" id="PTHR10878">
    <property type="entry name" value="SEGMENT POLARITY PROTEIN DISHEVELLED"/>
    <property type="match status" value="1"/>
</dbReference>
<gene>
    <name evidence="13" type="ORF">DPMN_127752</name>
</gene>
<comment type="similarity">
    <text evidence="8">Belongs to the DIXDC1 family.</text>
</comment>
<dbReference type="PROSITE" id="PS50841">
    <property type="entry name" value="DIX"/>
    <property type="match status" value="1"/>
</dbReference>
<evidence type="ECO:0000256" key="3">
    <source>
        <dbReference type="ARBA" id="ARBA00022473"/>
    </source>
</evidence>
<dbReference type="FunFam" id="2.40.240.130:FF:000003">
    <property type="entry name" value="Dixin isoform 1"/>
    <property type="match status" value="1"/>
</dbReference>
<dbReference type="GO" id="GO:0005925">
    <property type="term" value="C:focal adhesion"/>
    <property type="evidence" value="ECO:0007669"/>
    <property type="project" value="UniProtKB-SubCell"/>
</dbReference>
<dbReference type="GO" id="GO:0060070">
    <property type="term" value="P:canonical Wnt signaling pathway"/>
    <property type="evidence" value="ECO:0007669"/>
    <property type="project" value="TreeGrafter"/>
</dbReference>
<dbReference type="InterPro" id="IPR015506">
    <property type="entry name" value="Dsh/Dvl-rel"/>
</dbReference>
<evidence type="ECO:0000256" key="7">
    <source>
        <dbReference type="ARBA" id="ARBA00023054"/>
    </source>
</evidence>
<feature type="region of interest" description="Disordered" evidence="11">
    <location>
        <begin position="201"/>
        <end position="261"/>
    </location>
</feature>
<keyword evidence="4" id="KW-0963">Cytoplasm</keyword>
<dbReference type="InterPro" id="IPR029071">
    <property type="entry name" value="Ubiquitin-like_domsf"/>
</dbReference>
<keyword evidence="7 10" id="KW-0175">Coiled coil</keyword>
<dbReference type="Gene3D" id="2.40.240.130">
    <property type="match status" value="1"/>
</dbReference>
<dbReference type="InterPro" id="IPR001158">
    <property type="entry name" value="DIX"/>
</dbReference>
<comment type="caution">
    <text evidence="13">The sequence shown here is derived from an EMBL/GenBank/DDBJ whole genome shotgun (WGS) entry which is preliminary data.</text>
</comment>
<evidence type="ECO:0000256" key="6">
    <source>
        <dbReference type="ARBA" id="ARBA00022949"/>
    </source>
</evidence>
<name>A0A9D4H2L2_DREPO</name>
<dbReference type="EMBL" id="JAIWYP010000005">
    <property type="protein sequence ID" value="KAH3825869.1"/>
    <property type="molecule type" value="Genomic_DNA"/>
</dbReference>
<evidence type="ECO:0000256" key="5">
    <source>
        <dbReference type="ARBA" id="ARBA00022687"/>
    </source>
</evidence>
<dbReference type="Pfam" id="PF00778">
    <property type="entry name" value="DIX"/>
    <property type="match status" value="1"/>
</dbReference>
<sequence length="375" mass="41992">MKSELQSYIGVLPFLFGIQAGLQQRISDQENNIATLKSELLRRDFQKQNFDSEQANFLKQLQDKDKLVTDLKKDIARRDQRIDHLQHELQMQVSEKENATRSLKLQVKELSDRFRVVDETGASLRARLASQDEQMARLAGRILHTKPDKNELIRPPPTGADKLGVLQESLSSLRRCFSPTDPQQHTLDTIEQGISTLVERLPLNTSGGSSGGNSSLGEPHVSRKLNFDGTGDVRRSPITAIPGSRQSSFHPNKLGSPPLTTTSTKVSRIKVYAMCFAGFHPNKLGSPPLSTTSTKVLYFKDNSTTPSMLTINKRLGEITLHDFKGAFERPNQYRFHFKALDPEFGTVKEEISNEDAIIPGWEGKIVAWVEPDTVT</sequence>
<proteinExistence type="inferred from homology"/>
<evidence type="ECO:0000256" key="8">
    <source>
        <dbReference type="ARBA" id="ARBA00060765"/>
    </source>
</evidence>
<dbReference type="InterPro" id="IPR038207">
    <property type="entry name" value="DIX_dom_sf"/>
</dbReference>